<dbReference type="EMBL" id="VITV01000002">
    <property type="protein sequence ID" value="TWB80099.1"/>
    <property type="molecule type" value="Genomic_DNA"/>
</dbReference>
<name>A0A560KAP7_9PROT</name>
<organism evidence="1 2">
    <name type="scientific">Nitrospirillum amazonense</name>
    <dbReference type="NCBI Taxonomy" id="28077"/>
    <lineage>
        <taxon>Bacteria</taxon>
        <taxon>Pseudomonadati</taxon>
        <taxon>Pseudomonadota</taxon>
        <taxon>Alphaproteobacteria</taxon>
        <taxon>Rhodospirillales</taxon>
        <taxon>Azospirillaceae</taxon>
        <taxon>Nitrospirillum</taxon>
    </lineage>
</organism>
<proteinExistence type="predicted"/>
<dbReference type="SUPFAM" id="SSF53474">
    <property type="entry name" value="alpha/beta-Hydrolases"/>
    <property type="match status" value="1"/>
</dbReference>
<dbReference type="AlphaFoldDB" id="A0A560KAP7"/>
<dbReference type="Proteomes" id="UP000320516">
    <property type="component" value="Unassembled WGS sequence"/>
</dbReference>
<sequence length="490" mass="52439">MILVFVHGWSVTSTATYGGLPDALAVQAALTAPGLNLTVVQIHLGSYVSFQDAVTMADVVRAFDRALRDALLPPGAPAGTPLPDFSCVTHSTGGPVVREWVSRLYDGGTGGGAGLRRPPLRHLVMLAPANHGSPLATLGKERVGRIKAFFNGVEPGERILDWLALGSTDQWRLNGRWLDYDPLAVDLYPFVLTGQTIDAHFYDFLNSYLAEEGSDGVVRVAGANLNCLFLRLNEMATAVTNPHPHFNGQPAAVLSPDGGPRTPQPPLAFGVIPDASHSGDRLGIMGSVTPQNAAAKPVVAEILHCLQVDSPAAYGARVAALAALTDATQQAVALARPDEGQRHSQLVFRIRDDQGDAVDDFDLYLLGGPDYTPDDLPKGFFVDRQRNSVSPNCLVYYLDYDVMAQLPGAHFGLRVQARPATGDGFVGYAPVEFRTDGAGLAVALKPNQTTYVDVVLRRHVDRAVFRLGPVTPAPLDFKDRKPSGTDVDTP</sequence>
<evidence type="ECO:0000313" key="2">
    <source>
        <dbReference type="Proteomes" id="UP000320516"/>
    </source>
</evidence>
<protein>
    <recommendedName>
        <fullName evidence="3">Phospholipase</fullName>
    </recommendedName>
</protein>
<dbReference type="InterPro" id="IPR029058">
    <property type="entry name" value="AB_hydrolase_fold"/>
</dbReference>
<reference evidence="1 2" key="1">
    <citation type="submission" date="2019-06" db="EMBL/GenBank/DDBJ databases">
        <title>Genomic Encyclopedia of Type Strains, Phase IV (KMG-V): Genome sequencing to study the core and pangenomes of soil and plant-associated prokaryotes.</title>
        <authorList>
            <person name="Whitman W."/>
        </authorList>
    </citation>
    <scope>NUCLEOTIDE SEQUENCE [LARGE SCALE GENOMIC DNA]</scope>
    <source>
        <strain evidence="1 2">BR 12005</strain>
    </source>
</reference>
<dbReference type="Gene3D" id="3.40.50.1820">
    <property type="entry name" value="alpha/beta hydrolase"/>
    <property type="match status" value="1"/>
</dbReference>
<gene>
    <name evidence="1" type="ORF">FBZ87_102523</name>
</gene>
<evidence type="ECO:0000313" key="1">
    <source>
        <dbReference type="EMBL" id="TWB80099.1"/>
    </source>
</evidence>
<evidence type="ECO:0008006" key="3">
    <source>
        <dbReference type="Google" id="ProtNLM"/>
    </source>
</evidence>
<accession>A0A560KAP7</accession>
<dbReference type="RefSeq" id="WP_145609525.1">
    <property type="nucleotide sequence ID" value="NZ_JARPAF010000002.1"/>
</dbReference>
<comment type="caution">
    <text evidence="1">The sequence shown here is derived from an EMBL/GenBank/DDBJ whole genome shotgun (WGS) entry which is preliminary data.</text>
</comment>